<reference evidence="1" key="2">
    <citation type="submission" date="2021-09" db="EMBL/GenBank/DDBJ databases">
        <authorList>
            <person name="Jia N."/>
            <person name="Wang J."/>
            <person name="Shi W."/>
            <person name="Du L."/>
            <person name="Sun Y."/>
            <person name="Zhan W."/>
            <person name="Jiang J."/>
            <person name="Wang Q."/>
            <person name="Zhang B."/>
            <person name="Ji P."/>
            <person name="Sakyi L.B."/>
            <person name="Cui X."/>
            <person name="Yuan T."/>
            <person name="Jiang B."/>
            <person name="Yang W."/>
            <person name="Lam T.T.-Y."/>
            <person name="Chang Q."/>
            <person name="Ding S."/>
            <person name="Wang X."/>
            <person name="Zhu J."/>
            <person name="Ruan X."/>
            <person name="Zhao L."/>
            <person name="Wei J."/>
            <person name="Que T."/>
            <person name="Du C."/>
            <person name="Cheng J."/>
            <person name="Dai P."/>
            <person name="Han X."/>
            <person name="Huang E."/>
            <person name="Gao Y."/>
            <person name="Liu J."/>
            <person name="Shao H."/>
            <person name="Ye R."/>
            <person name="Li L."/>
            <person name="Wei W."/>
            <person name="Wang X."/>
            <person name="Wang C."/>
            <person name="Huo Q."/>
            <person name="Li W."/>
            <person name="Guo W."/>
            <person name="Chen H."/>
            <person name="Chen S."/>
            <person name="Zhou L."/>
            <person name="Zhou L."/>
            <person name="Ni X."/>
            <person name="Tian J."/>
            <person name="Zhou Y."/>
            <person name="Sheng Y."/>
            <person name="Liu T."/>
            <person name="Pan Y."/>
            <person name="Xia L."/>
            <person name="Li J."/>
            <person name="Zhao F."/>
            <person name="Cao W."/>
        </authorList>
    </citation>
    <scope>NUCLEOTIDE SEQUENCE</scope>
    <source>
        <strain evidence="1">Rmic-2018</strain>
        <tissue evidence="1">Larvae</tissue>
    </source>
</reference>
<comment type="caution">
    <text evidence="1">The sequence shown here is derived from an EMBL/GenBank/DDBJ whole genome shotgun (WGS) entry which is preliminary data.</text>
</comment>
<sequence length="174" mass="20014">MLYLQFFRDSPDNLSGTLKSREQVMKKKRREDEQLQNATEEPVLARKKELEENKLTCLDEINSCLHRQQEKKYWWVVNADGHVIFTQIKASLEEAPNLISSIVISSDMSVRVFVGGARLSQTNGLALQKQFTTCVCWCNFWTAYKSTVVEENLEKKKKVNGVLKLVVSLLEDIS</sequence>
<dbReference type="EMBL" id="JABSTU010000009">
    <property type="protein sequence ID" value="KAH8020456.1"/>
    <property type="molecule type" value="Genomic_DNA"/>
</dbReference>
<organism evidence="1 2">
    <name type="scientific">Rhipicephalus microplus</name>
    <name type="common">Cattle tick</name>
    <name type="synonym">Boophilus microplus</name>
    <dbReference type="NCBI Taxonomy" id="6941"/>
    <lineage>
        <taxon>Eukaryota</taxon>
        <taxon>Metazoa</taxon>
        <taxon>Ecdysozoa</taxon>
        <taxon>Arthropoda</taxon>
        <taxon>Chelicerata</taxon>
        <taxon>Arachnida</taxon>
        <taxon>Acari</taxon>
        <taxon>Parasitiformes</taxon>
        <taxon>Ixodida</taxon>
        <taxon>Ixodoidea</taxon>
        <taxon>Ixodidae</taxon>
        <taxon>Rhipicephalinae</taxon>
        <taxon>Rhipicephalus</taxon>
        <taxon>Boophilus</taxon>
    </lineage>
</organism>
<dbReference type="Proteomes" id="UP000821866">
    <property type="component" value="Chromosome 7"/>
</dbReference>
<keyword evidence="2" id="KW-1185">Reference proteome</keyword>
<proteinExistence type="predicted"/>
<accession>A0A9J6DEQ9</accession>
<reference evidence="1" key="1">
    <citation type="journal article" date="2020" name="Cell">
        <title>Large-Scale Comparative Analyses of Tick Genomes Elucidate Their Genetic Diversity and Vector Capacities.</title>
        <authorList>
            <consortium name="Tick Genome and Microbiome Consortium (TIGMIC)"/>
            <person name="Jia N."/>
            <person name="Wang J."/>
            <person name="Shi W."/>
            <person name="Du L."/>
            <person name="Sun Y."/>
            <person name="Zhan W."/>
            <person name="Jiang J.F."/>
            <person name="Wang Q."/>
            <person name="Zhang B."/>
            <person name="Ji P."/>
            <person name="Bell-Sakyi L."/>
            <person name="Cui X.M."/>
            <person name="Yuan T.T."/>
            <person name="Jiang B.G."/>
            <person name="Yang W.F."/>
            <person name="Lam T.T."/>
            <person name="Chang Q.C."/>
            <person name="Ding S.J."/>
            <person name="Wang X.J."/>
            <person name="Zhu J.G."/>
            <person name="Ruan X.D."/>
            <person name="Zhao L."/>
            <person name="Wei J.T."/>
            <person name="Ye R.Z."/>
            <person name="Que T.C."/>
            <person name="Du C.H."/>
            <person name="Zhou Y.H."/>
            <person name="Cheng J.X."/>
            <person name="Dai P.F."/>
            <person name="Guo W.B."/>
            <person name="Han X.H."/>
            <person name="Huang E.J."/>
            <person name="Li L.F."/>
            <person name="Wei W."/>
            <person name="Gao Y.C."/>
            <person name="Liu J.Z."/>
            <person name="Shao H.Z."/>
            <person name="Wang X."/>
            <person name="Wang C.C."/>
            <person name="Yang T.C."/>
            <person name="Huo Q.B."/>
            <person name="Li W."/>
            <person name="Chen H.Y."/>
            <person name="Chen S.E."/>
            <person name="Zhou L.G."/>
            <person name="Ni X.B."/>
            <person name="Tian J.H."/>
            <person name="Sheng Y."/>
            <person name="Liu T."/>
            <person name="Pan Y.S."/>
            <person name="Xia L.Y."/>
            <person name="Li J."/>
            <person name="Zhao F."/>
            <person name="Cao W.C."/>
        </authorList>
    </citation>
    <scope>NUCLEOTIDE SEQUENCE</scope>
    <source>
        <strain evidence="1">Rmic-2018</strain>
    </source>
</reference>
<evidence type="ECO:0000313" key="2">
    <source>
        <dbReference type="Proteomes" id="UP000821866"/>
    </source>
</evidence>
<protein>
    <submittedName>
        <fullName evidence="1">Uncharacterized protein</fullName>
    </submittedName>
</protein>
<name>A0A9J6DEQ9_RHIMP</name>
<evidence type="ECO:0000313" key="1">
    <source>
        <dbReference type="EMBL" id="KAH8020456.1"/>
    </source>
</evidence>
<gene>
    <name evidence="1" type="ORF">HPB51_001897</name>
</gene>
<dbReference type="AlphaFoldDB" id="A0A9J6DEQ9"/>